<evidence type="ECO:0000256" key="1">
    <source>
        <dbReference type="ARBA" id="ARBA00023015"/>
    </source>
</evidence>
<dbReference type="PATRIC" id="fig|1415166.3.peg.398"/>
<dbReference type="PANTHER" id="PTHR46796:SF6">
    <property type="entry name" value="ARAC SUBFAMILY"/>
    <property type="match status" value="1"/>
</dbReference>
<sequence length="319" mass="35593">MFRKAMAPISWTHHVSANHGNLGYEFADSRDFEGLTRVQRLTSYELGDPQLIEFTSGQIRYRRTSRDARRDNDGSARLVISRGGRIGVVQDGKSALLAPGQMALIDWRRPMELAHGDGISARIVTVPGDVVPRDFRNRPSLSSDPESDPLLGSARDIVDQMVRHRDSLSAWQFAHLNSALADVLRSALDERGAPDRTTLIRIADAARLFVSTHYRDPDLTVTSIANHLGCSRRTLEAALRKAGTTPANLLRDTRLERARQLLSNPFETRSLSDIAFACGFGSHSTFKRAFLERFGANPGQWRAEQRSNRRNHRTPVDAG</sequence>
<dbReference type="HOGENOM" id="CLU_049704_2_2_11"/>
<dbReference type="AlphaFoldDB" id="W5T7A3"/>
<dbReference type="STRING" id="1415166.NONO_c03960"/>
<keyword evidence="7" id="KW-1185">Reference proteome</keyword>
<evidence type="ECO:0000313" key="6">
    <source>
        <dbReference type="EMBL" id="AHH15210.1"/>
    </source>
</evidence>
<dbReference type="InterPro" id="IPR050204">
    <property type="entry name" value="AraC_XylS_family_regulators"/>
</dbReference>
<organism evidence="6 7">
    <name type="scientific">Nocardia nova SH22a</name>
    <dbReference type="NCBI Taxonomy" id="1415166"/>
    <lineage>
        <taxon>Bacteria</taxon>
        <taxon>Bacillati</taxon>
        <taxon>Actinomycetota</taxon>
        <taxon>Actinomycetes</taxon>
        <taxon>Mycobacteriales</taxon>
        <taxon>Nocardiaceae</taxon>
        <taxon>Nocardia</taxon>
    </lineage>
</organism>
<dbReference type="Pfam" id="PF12833">
    <property type="entry name" value="HTH_18"/>
    <property type="match status" value="1"/>
</dbReference>
<dbReference type="InterPro" id="IPR035418">
    <property type="entry name" value="AraC-bd_2"/>
</dbReference>
<evidence type="ECO:0000256" key="2">
    <source>
        <dbReference type="ARBA" id="ARBA00023125"/>
    </source>
</evidence>
<evidence type="ECO:0000256" key="3">
    <source>
        <dbReference type="ARBA" id="ARBA00023163"/>
    </source>
</evidence>
<evidence type="ECO:0000313" key="7">
    <source>
        <dbReference type="Proteomes" id="UP000019150"/>
    </source>
</evidence>
<dbReference type="PANTHER" id="PTHR46796">
    <property type="entry name" value="HTH-TYPE TRANSCRIPTIONAL ACTIVATOR RHAS-RELATED"/>
    <property type="match status" value="1"/>
</dbReference>
<feature type="domain" description="HTH araC/xylS-type" evidence="5">
    <location>
        <begin position="204"/>
        <end position="304"/>
    </location>
</feature>
<dbReference type="eggNOG" id="COG4977">
    <property type="taxonomic scope" value="Bacteria"/>
</dbReference>
<name>W5T7A3_9NOCA</name>
<accession>W5T7A3</accession>
<feature type="region of interest" description="Disordered" evidence="4">
    <location>
        <begin position="300"/>
        <end position="319"/>
    </location>
</feature>
<dbReference type="KEGG" id="nno:NONO_c03960"/>
<evidence type="ECO:0000259" key="5">
    <source>
        <dbReference type="PROSITE" id="PS01124"/>
    </source>
</evidence>
<dbReference type="Gene3D" id="1.10.10.60">
    <property type="entry name" value="Homeodomain-like"/>
    <property type="match status" value="1"/>
</dbReference>
<dbReference type="GO" id="GO:0043565">
    <property type="term" value="F:sequence-specific DNA binding"/>
    <property type="evidence" value="ECO:0007669"/>
    <property type="project" value="InterPro"/>
</dbReference>
<keyword evidence="1" id="KW-0805">Transcription regulation</keyword>
<dbReference type="PROSITE" id="PS00041">
    <property type="entry name" value="HTH_ARAC_FAMILY_1"/>
    <property type="match status" value="1"/>
</dbReference>
<dbReference type="PRINTS" id="PR00032">
    <property type="entry name" value="HTHARAC"/>
</dbReference>
<dbReference type="SMART" id="SM00342">
    <property type="entry name" value="HTH_ARAC"/>
    <property type="match status" value="1"/>
</dbReference>
<dbReference type="Proteomes" id="UP000019150">
    <property type="component" value="Chromosome"/>
</dbReference>
<dbReference type="EMBL" id="CP006850">
    <property type="protein sequence ID" value="AHH15210.1"/>
    <property type="molecule type" value="Genomic_DNA"/>
</dbReference>
<reference evidence="6 7" key="1">
    <citation type="journal article" date="2014" name="Appl. Environ. Microbiol.">
        <title>Insights into the Microbial Degradation of Rubber and Gutta-Percha by Analysis of the Complete Genome of Nocardia nova SH22a.</title>
        <authorList>
            <person name="Luo Q."/>
            <person name="Hiessl S."/>
            <person name="Poehlein A."/>
            <person name="Daniel R."/>
            <person name="Steinbuchel A."/>
        </authorList>
    </citation>
    <scope>NUCLEOTIDE SEQUENCE [LARGE SCALE GENOMIC DNA]</scope>
    <source>
        <strain evidence="6">SH22a</strain>
    </source>
</reference>
<protein>
    <submittedName>
        <fullName evidence="6">Putative transcriptional regulator</fullName>
    </submittedName>
</protein>
<dbReference type="Pfam" id="PF14525">
    <property type="entry name" value="AraC_binding_2"/>
    <property type="match status" value="1"/>
</dbReference>
<dbReference type="InterPro" id="IPR018060">
    <property type="entry name" value="HTH_AraC"/>
</dbReference>
<gene>
    <name evidence="6" type="ORF">NONO_c03960</name>
</gene>
<dbReference type="InterPro" id="IPR020449">
    <property type="entry name" value="Tscrpt_reg_AraC-type_HTH"/>
</dbReference>
<evidence type="ECO:0000256" key="4">
    <source>
        <dbReference type="SAM" id="MobiDB-lite"/>
    </source>
</evidence>
<dbReference type="SUPFAM" id="SSF46689">
    <property type="entry name" value="Homeodomain-like"/>
    <property type="match status" value="1"/>
</dbReference>
<proteinExistence type="predicted"/>
<keyword evidence="3" id="KW-0804">Transcription</keyword>
<keyword evidence="2" id="KW-0238">DNA-binding</keyword>
<dbReference type="GO" id="GO:0003700">
    <property type="term" value="F:DNA-binding transcription factor activity"/>
    <property type="evidence" value="ECO:0007669"/>
    <property type="project" value="InterPro"/>
</dbReference>
<dbReference type="InterPro" id="IPR018062">
    <property type="entry name" value="HTH_AraC-typ_CS"/>
</dbReference>
<dbReference type="InterPro" id="IPR009057">
    <property type="entry name" value="Homeodomain-like_sf"/>
</dbReference>
<dbReference type="PROSITE" id="PS01124">
    <property type="entry name" value="HTH_ARAC_FAMILY_2"/>
    <property type="match status" value="1"/>
</dbReference>